<dbReference type="Pfam" id="PF01183">
    <property type="entry name" value="Glyco_hydro_25"/>
    <property type="match status" value="1"/>
</dbReference>
<feature type="compositionally biased region" description="Polar residues" evidence="2">
    <location>
        <begin position="73"/>
        <end position="82"/>
    </location>
</feature>
<dbReference type="CDD" id="cd06414">
    <property type="entry name" value="GH25_LytC-like"/>
    <property type="match status" value="1"/>
</dbReference>
<accession>A0ABV1BC95</accession>
<dbReference type="CDD" id="cd00161">
    <property type="entry name" value="beta-trefoil_Ricin-like"/>
    <property type="match status" value="3"/>
</dbReference>
<dbReference type="InterPro" id="IPR002053">
    <property type="entry name" value="Glyco_hydro_25"/>
</dbReference>
<sequence>MKKFISAICVIALMMPSTLSAFADAGTADNLSGQQAVVVDVADSTEDAAETETETVVETESASVVSTEKASDTKATSDTSKASETETMDETEDEPEVDPQYADDPQYWKEMKKQYSTAIMSAVPDEYIHNSRFNNGYTIHYGVDVSSWQEDIDWAKAKADGVEFAIIRAGYRGWGSAGNPGKDPYLIKNIEGAQAQGIRVGVYIYSQAITPDEARQEVDWVIGWLQGHQIDLPMVLDYEYAESYGALTGRLYNANLSRQAATDVCLAFCEYASQKGYTPMVYANKGMLENNLDADAISSKYSIWLAHYTQQTGYAGDYDYWQYASTILVDGIPGVVDGNFWYEPISDGNSEKASLSGYSEPQSINAGESFAVRGTVTSGLPLKSVTVGVYDRNNNQITGGVAYPGTKSYDLSALDASVKISGLTGGIYHYKVMAKTAKAESVLLDKIFSVKSNSATIRDGIYLITSAQNQNKGLSVDNNRNTPGTNILLWDRANIPHRQFQFSYQGNGYYTIRNVGSGLYLSVTGQSAESGANVEQSSSATLWQVLSDGTGGYYILPNCSSTSCLDLYTGKPENGKNIEIWKYNMLGSQRWYLAGTAAKPFISGQSIPENMKQGSSFDIRGIISSGENITSVTVGVYDTSGKQMIGQTVAPNSTSYNLQNIDTSIKFSALTPGAYRYKVVAVSASGTSTLINQIFMVTSSNRTISDGIYLIASGQNQGYTLSVDHNRNTSGTNILLWAKANIPHRQFQFIYQGDGYYTIKNIGSGQYLSVTGQSAKSGANVEQASSAALWQVLPDGTGGYYIVPKCSTTSCLDLYSGIAQNGKNIEIWKYNLLGSQRWYLIGQNSQPNQTARASISGQTIPGNMQQGSSFSIRGTVSSSEKITSVTVGAYDTNGRMKIGKTAQTNANAYNLKNLDTSIKFGSLPAGAYRYKVTVTTASGTYTLLNRIFMVMSNGRTVSNGTYRLVLAQNKNYAISVDHNRKTPGTNLLLWSNSNIAFRRFQFTYQNNGYYIIKNEGSGLYLSVKGQGSASGSNVELSSSATQWQVLSDGTGSYYLVPKCSSTSCLDLYSGVPANGKNIEIWNYNMGKAQRWSLVK</sequence>
<feature type="domain" description="Ricin B lectin" evidence="4">
    <location>
        <begin position="706"/>
        <end position="841"/>
    </location>
</feature>
<feature type="chain" id="PRO_5045806983" evidence="3">
    <location>
        <begin position="24"/>
        <end position="1095"/>
    </location>
</feature>
<dbReference type="SMART" id="SM00458">
    <property type="entry name" value="RICIN"/>
    <property type="match status" value="3"/>
</dbReference>
<feature type="signal peptide" evidence="3">
    <location>
        <begin position="1"/>
        <end position="23"/>
    </location>
</feature>
<evidence type="ECO:0000256" key="3">
    <source>
        <dbReference type="SAM" id="SignalP"/>
    </source>
</evidence>
<dbReference type="SUPFAM" id="SSF50370">
    <property type="entry name" value="Ricin B-like lectins"/>
    <property type="match status" value="3"/>
</dbReference>
<dbReference type="Proteomes" id="UP001469749">
    <property type="component" value="Unassembled WGS sequence"/>
</dbReference>
<evidence type="ECO:0000313" key="5">
    <source>
        <dbReference type="EMBL" id="MEQ2367107.1"/>
    </source>
</evidence>
<dbReference type="PANTHER" id="PTHR34135:SF2">
    <property type="entry name" value="LYSOZYME"/>
    <property type="match status" value="1"/>
</dbReference>
<gene>
    <name evidence="5" type="ORF">WMO25_18835</name>
</gene>
<dbReference type="EMBL" id="JBBMEK010000551">
    <property type="protein sequence ID" value="MEQ2367107.1"/>
    <property type="molecule type" value="Genomic_DNA"/>
</dbReference>
<name>A0ABV1BC95_9FIRM</name>
<evidence type="ECO:0000256" key="1">
    <source>
        <dbReference type="ARBA" id="ARBA00010646"/>
    </source>
</evidence>
<feature type="compositionally biased region" description="Acidic residues" evidence="2">
    <location>
        <begin position="43"/>
        <end position="57"/>
    </location>
</feature>
<evidence type="ECO:0000256" key="2">
    <source>
        <dbReference type="SAM" id="MobiDB-lite"/>
    </source>
</evidence>
<dbReference type="RefSeq" id="WP_349086789.1">
    <property type="nucleotide sequence ID" value="NZ_JBBMEK010000551.1"/>
</dbReference>
<feature type="region of interest" description="Disordered" evidence="2">
    <location>
        <begin position="43"/>
        <end position="103"/>
    </location>
</feature>
<evidence type="ECO:0000259" key="4">
    <source>
        <dbReference type="SMART" id="SM00458"/>
    </source>
</evidence>
<feature type="compositionally biased region" description="Low complexity" evidence="2">
    <location>
        <begin position="58"/>
        <end position="68"/>
    </location>
</feature>
<comment type="similarity">
    <text evidence="1">Belongs to the glycosyl hydrolase 25 family.</text>
</comment>
<dbReference type="InterPro" id="IPR035992">
    <property type="entry name" value="Ricin_B-like_lectins"/>
</dbReference>
<feature type="compositionally biased region" description="Acidic residues" evidence="2">
    <location>
        <begin position="86"/>
        <end position="97"/>
    </location>
</feature>
<dbReference type="InterPro" id="IPR000772">
    <property type="entry name" value="Ricin_B_lectin"/>
</dbReference>
<feature type="domain" description="Ricin B lectin" evidence="4">
    <location>
        <begin position="459"/>
        <end position="594"/>
    </location>
</feature>
<reference evidence="5 6" key="1">
    <citation type="submission" date="2024-03" db="EMBL/GenBank/DDBJ databases">
        <title>Human intestinal bacterial collection.</title>
        <authorList>
            <person name="Pauvert C."/>
            <person name="Hitch T.C.A."/>
            <person name="Clavel T."/>
        </authorList>
    </citation>
    <scope>NUCLEOTIDE SEQUENCE [LARGE SCALE GENOMIC DNA]</scope>
    <source>
        <strain evidence="5 6">CLA-AA-H190</strain>
    </source>
</reference>
<dbReference type="Gene3D" id="2.80.10.50">
    <property type="match status" value="3"/>
</dbReference>
<feature type="domain" description="Ricin B lectin" evidence="4">
    <location>
        <begin position="959"/>
        <end position="1094"/>
    </location>
</feature>
<dbReference type="InterPro" id="IPR017853">
    <property type="entry name" value="GH"/>
</dbReference>
<proteinExistence type="inferred from homology"/>
<evidence type="ECO:0000313" key="6">
    <source>
        <dbReference type="Proteomes" id="UP001469749"/>
    </source>
</evidence>
<dbReference type="PANTHER" id="PTHR34135">
    <property type="entry name" value="LYSOZYME"/>
    <property type="match status" value="1"/>
</dbReference>
<dbReference type="PROSITE" id="PS50231">
    <property type="entry name" value="RICIN_B_LECTIN"/>
    <property type="match status" value="3"/>
</dbReference>
<dbReference type="PROSITE" id="PS51904">
    <property type="entry name" value="GLYCOSYL_HYDROL_F25_2"/>
    <property type="match status" value="1"/>
</dbReference>
<dbReference type="Pfam" id="PF14200">
    <property type="entry name" value="RicinB_lectin_2"/>
    <property type="match status" value="3"/>
</dbReference>
<dbReference type="Gene3D" id="3.20.20.80">
    <property type="entry name" value="Glycosidases"/>
    <property type="match status" value="1"/>
</dbReference>
<protein>
    <submittedName>
        <fullName evidence="5">RICIN domain-containing protein</fullName>
    </submittedName>
</protein>
<keyword evidence="6" id="KW-1185">Reference proteome</keyword>
<comment type="caution">
    <text evidence="5">The sequence shown here is derived from an EMBL/GenBank/DDBJ whole genome shotgun (WGS) entry which is preliminary data.</text>
</comment>
<dbReference type="SUPFAM" id="SSF51445">
    <property type="entry name" value="(Trans)glycosidases"/>
    <property type="match status" value="1"/>
</dbReference>
<organism evidence="5 6">
    <name type="scientific">Coprococcus intestinihominis</name>
    <dbReference type="NCBI Taxonomy" id="3133154"/>
    <lineage>
        <taxon>Bacteria</taxon>
        <taxon>Bacillati</taxon>
        <taxon>Bacillota</taxon>
        <taxon>Clostridia</taxon>
        <taxon>Lachnospirales</taxon>
        <taxon>Lachnospiraceae</taxon>
        <taxon>Coprococcus</taxon>
    </lineage>
</organism>
<keyword evidence="3" id="KW-0732">Signal</keyword>